<reference evidence="4 5" key="1">
    <citation type="journal article" date="2011" name="J. Bacteriol.">
        <title>Genome sequence of the ethanol-producing Zymomonas mobilis subsp. mobilis lectotype strain ATCC 10988.</title>
        <authorList>
            <person name="Pappas K.M."/>
            <person name="Kouvelis V.N."/>
            <person name="Saunders E."/>
            <person name="Brettin T.S."/>
            <person name="Bruce D."/>
            <person name="Detter C."/>
            <person name="Balakireva M."/>
            <person name="Han C.S."/>
            <person name="Savvakis G."/>
            <person name="Kyrpides N.C."/>
            <person name="Typas M.A."/>
        </authorList>
    </citation>
    <scope>NUCLEOTIDE SEQUENCE [LARGE SCALE GENOMIC DNA]</scope>
    <source>
        <strain evidence="5">ATCC 10988 / DSM 424 / CCUG 17860 / LMG 404 / NCIMB 8938 / NRRL B-806 / ZM1</strain>
    </source>
</reference>
<dbReference type="Pfam" id="PF00445">
    <property type="entry name" value="Ribonuclease_T2"/>
    <property type="match status" value="1"/>
</dbReference>
<keyword evidence="3" id="KW-0732">Signal</keyword>
<organism evidence="4 5">
    <name type="scientific">Zymomonas mobilis subsp. mobilis (strain ATCC 10988 / DSM 424 / LMG 404 / NCIMB 8938 / NRRL B-806 / ZM1)</name>
    <dbReference type="NCBI Taxonomy" id="555217"/>
    <lineage>
        <taxon>Bacteria</taxon>
        <taxon>Pseudomonadati</taxon>
        <taxon>Pseudomonadota</taxon>
        <taxon>Alphaproteobacteria</taxon>
        <taxon>Sphingomonadales</taxon>
        <taxon>Zymomonadaceae</taxon>
        <taxon>Zymomonas</taxon>
    </lineage>
</organism>
<evidence type="ECO:0000256" key="3">
    <source>
        <dbReference type="SAM" id="SignalP"/>
    </source>
</evidence>
<evidence type="ECO:0000313" key="4">
    <source>
        <dbReference type="EMBL" id="AEH63121.1"/>
    </source>
</evidence>
<dbReference type="Proteomes" id="UP000001494">
    <property type="component" value="Chromosome"/>
</dbReference>
<protein>
    <submittedName>
        <fullName evidence="4">Ribonuclease I-like protein</fullName>
    </submittedName>
</protein>
<dbReference type="RefSeq" id="WP_011241597.1">
    <property type="nucleotide sequence ID" value="NC_017262.1"/>
</dbReference>
<dbReference type="Gene3D" id="3.90.730.10">
    <property type="entry name" value="Ribonuclease T2-like"/>
    <property type="match status" value="1"/>
</dbReference>
<dbReference type="GO" id="GO:0003723">
    <property type="term" value="F:RNA binding"/>
    <property type="evidence" value="ECO:0007669"/>
    <property type="project" value="InterPro"/>
</dbReference>
<evidence type="ECO:0000256" key="2">
    <source>
        <dbReference type="RuleBase" id="RU004328"/>
    </source>
</evidence>
<comment type="similarity">
    <text evidence="1 2">Belongs to the RNase T2 family.</text>
</comment>
<dbReference type="InterPro" id="IPR001568">
    <property type="entry name" value="RNase_T2-like"/>
</dbReference>
<dbReference type="PANTHER" id="PTHR11240">
    <property type="entry name" value="RIBONUCLEASE T2"/>
    <property type="match status" value="1"/>
</dbReference>
<dbReference type="EMBL" id="CP002850">
    <property type="protein sequence ID" value="AEH63121.1"/>
    <property type="molecule type" value="Genomic_DNA"/>
</dbReference>
<dbReference type="InterPro" id="IPR036430">
    <property type="entry name" value="RNase_T2-like_sf"/>
</dbReference>
<dbReference type="HOGENOM" id="CLU_069375_2_0_5"/>
<dbReference type="KEGG" id="zmm:Zmob_1297"/>
<dbReference type="AlphaFoldDB" id="A0A0H3G7J8"/>
<gene>
    <name evidence="4" type="ordered locus">Zmob_1297</name>
</gene>
<proteinExistence type="inferred from homology"/>
<feature type="chain" id="PRO_5002609879" evidence="3">
    <location>
        <begin position="26"/>
        <end position="248"/>
    </location>
</feature>
<name>A0A0H3G7J8_ZYMMA</name>
<evidence type="ECO:0000256" key="1">
    <source>
        <dbReference type="ARBA" id="ARBA00007469"/>
    </source>
</evidence>
<dbReference type="GO" id="GO:0033897">
    <property type="term" value="F:ribonuclease T2 activity"/>
    <property type="evidence" value="ECO:0007669"/>
    <property type="project" value="InterPro"/>
</dbReference>
<dbReference type="SUPFAM" id="SSF55895">
    <property type="entry name" value="Ribonuclease Rh-like"/>
    <property type="match status" value="1"/>
</dbReference>
<dbReference type="GO" id="GO:0006401">
    <property type="term" value="P:RNA catabolic process"/>
    <property type="evidence" value="ECO:0007669"/>
    <property type="project" value="TreeGrafter"/>
</dbReference>
<evidence type="ECO:0000313" key="5">
    <source>
        <dbReference type="Proteomes" id="UP000001494"/>
    </source>
</evidence>
<sequence precursor="true">MKNTFSLLRKIILAGCLLGSYGSHAWGRPSKIIAPAHSDIVTEASDKSDKYEADIAGYTLALQWSPEYCRGKTTHAADAYQCGTGRFFSFVSDGLWGVDAAGKRLQYCKEATALPLATIDKMADVTPSAQLVQQQWTKYGACTASKAEDYFSRISTLFRKIHFPDMNRLSSDPDLTIAKLKDAFVEANRHLDSKAIKVVVNHKNWLTGIRLCYNADFKFQNCLADSVTPPADTKIKVKPGFQLRPVFG</sequence>
<dbReference type="eggNOG" id="COG3719">
    <property type="taxonomic scope" value="Bacteria"/>
</dbReference>
<dbReference type="OrthoDB" id="4720638at2"/>
<accession>A0A0H3G7J8</accession>
<feature type="signal peptide" evidence="3">
    <location>
        <begin position="1"/>
        <end position="25"/>
    </location>
</feature>
<dbReference type="PANTHER" id="PTHR11240:SF22">
    <property type="entry name" value="RIBONUCLEASE T2"/>
    <property type="match status" value="1"/>
</dbReference>